<evidence type="ECO:0000313" key="1">
    <source>
        <dbReference type="EMBL" id="GAA3048388.1"/>
    </source>
</evidence>
<name>A0ABP6LPB9_9ACTN</name>
<comment type="caution">
    <text evidence="1">The sequence shown here is derived from an EMBL/GenBank/DDBJ whole genome shotgun (WGS) entry which is preliminary data.</text>
</comment>
<dbReference type="EMBL" id="BAAAVS010000059">
    <property type="protein sequence ID" value="GAA3048388.1"/>
    <property type="molecule type" value="Genomic_DNA"/>
</dbReference>
<gene>
    <name evidence="1" type="ORF">GCM10010528_29500</name>
</gene>
<keyword evidence="2" id="KW-1185">Reference proteome</keyword>
<reference evidence="2" key="1">
    <citation type="journal article" date="2019" name="Int. J. Syst. Evol. Microbiol.">
        <title>The Global Catalogue of Microorganisms (GCM) 10K type strain sequencing project: providing services to taxonomists for standard genome sequencing and annotation.</title>
        <authorList>
            <consortium name="The Broad Institute Genomics Platform"/>
            <consortium name="The Broad Institute Genome Sequencing Center for Infectious Disease"/>
            <person name="Wu L."/>
            <person name="Ma J."/>
        </authorList>
    </citation>
    <scope>NUCLEOTIDE SEQUENCE [LARGE SCALE GENOMIC DNA]</scope>
    <source>
        <strain evidence="2">JCM 14234</strain>
    </source>
</reference>
<proteinExistence type="predicted"/>
<evidence type="ECO:0000313" key="2">
    <source>
        <dbReference type="Proteomes" id="UP001501035"/>
    </source>
</evidence>
<organism evidence="1 2">
    <name type="scientific">Gordonia defluvii</name>
    <dbReference type="NCBI Taxonomy" id="283718"/>
    <lineage>
        <taxon>Bacteria</taxon>
        <taxon>Bacillati</taxon>
        <taxon>Actinomycetota</taxon>
        <taxon>Actinomycetes</taxon>
        <taxon>Mycobacteriales</taxon>
        <taxon>Gordoniaceae</taxon>
        <taxon>Gordonia</taxon>
    </lineage>
</organism>
<accession>A0ABP6LPB9</accession>
<sequence length="106" mass="11545">MEAVEINAGSWYLRALRDDDRLSDVPALSDLGIADPAAFVVAADAGWADETRFTWAVCEPTTGELMSLITADPGGRPDGMARDGQQSSLDEVRQVVTRFLLSLEFR</sequence>
<dbReference type="Proteomes" id="UP001501035">
    <property type="component" value="Unassembled WGS sequence"/>
</dbReference>
<protein>
    <submittedName>
        <fullName evidence="1">Uncharacterized protein</fullName>
    </submittedName>
</protein>
<dbReference type="RefSeq" id="WP_290706080.1">
    <property type="nucleotide sequence ID" value="NZ_BAAAVS010000059.1"/>
</dbReference>